<gene>
    <name evidence="2" type="ORF">GCM10010324_33340</name>
</gene>
<sequence>MNRSAAAGYLYYFAHPEFYEVPDRHPLTDEYRSLLRERLPDSWRLERGDVWLHALPPDADTNAVAVAQGFKIHVSATTACAPQLLELVVPVCVRERVAFKAAGDPALLDLLNSKLQARGSSGKFMTLYPPDEETFRRLLDALYRRTKGRAVAGPYILSDRRYRDSRVLFYRYGGFRPLYGLHVDGTRSTYVVSPSGEYVADERMPYYKLPPWAHDPFDGSGGSDSEVTAATAAPSEESDGALLNDRYLIDGAVIFSNAGGIYHGLDTGTGQAVVVKEARPGTNCWAVDGEWWDAPRLLRHEYEMLCRLDGLPFVPRPVELFREWEHTFLAEEWVDAAGFHDFWAREEIILAPYIRRPGRLERFLPVFRHVAMTLIGMVTAVHERGVLLGDLSPQNILIDPDTQRMWFIDFESAIRESGENEPAAYAARWGTPGFMRPERTNPGGRLERRDDWYAAGMILYGCIVPVTSLFTLHPEAAELFLDRFMALGVPAEVRSVIDCLCRGAAAEAMDILTGWSP</sequence>
<proteinExistence type="predicted"/>
<comment type="caution">
    <text evidence="2">The sequence shown here is derived from an EMBL/GenBank/DDBJ whole genome shotgun (WGS) entry which is preliminary data.</text>
</comment>
<dbReference type="Proteomes" id="UP000659223">
    <property type="component" value="Unassembled WGS sequence"/>
</dbReference>
<accession>A0ABQ2YI70</accession>
<dbReference type="PROSITE" id="PS50011">
    <property type="entry name" value="PROTEIN_KINASE_DOM"/>
    <property type="match status" value="1"/>
</dbReference>
<dbReference type="InterPro" id="IPR057929">
    <property type="entry name" value="RamC_N"/>
</dbReference>
<keyword evidence="3" id="KW-1185">Reference proteome</keyword>
<dbReference type="InterPro" id="IPR011009">
    <property type="entry name" value="Kinase-like_dom_sf"/>
</dbReference>
<dbReference type="Pfam" id="PF00069">
    <property type="entry name" value="Pkinase"/>
    <property type="match status" value="1"/>
</dbReference>
<name>A0ABQ2YI70_9ACTN</name>
<dbReference type="EMBL" id="BMUT01000006">
    <property type="protein sequence ID" value="GGX84957.1"/>
    <property type="molecule type" value="Genomic_DNA"/>
</dbReference>
<dbReference type="SMART" id="SM00220">
    <property type="entry name" value="S_TKc"/>
    <property type="match status" value="1"/>
</dbReference>
<organism evidence="2 3">
    <name type="scientific">Streptomyces hiroshimensis</name>
    <dbReference type="NCBI Taxonomy" id="66424"/>
    <lineage>
        <taxon>Bacteria</taxon>
        <taxon>Bacillati</taxon>
        <taxon>Actinomycetota</taxon>
        <taxon>Actinomycetes</taxon>
        <taxon>Kitasatosporales</taxon>
        <taxon>Streptomycetaceae</taxon>
        <taxon>Streptomyces</taxon>
    </lineage>
</organism>
<evidence type="ECO:0000313" key="3">
    <source>
        <dbReference type="Proteomes" id="UP000659223"/>
    </source>
</evidence>
<dbReference type="SUPFAM" id="SSF56112">
    <property type="entry name" value="Protein kinase-like (PK-like)"/>
    <property type="match status" value="1"/>
</dbReference>
<reference evidence="3" key="1">
    <citation type="journal article" date="2019" name="Int. J. Syst. Evol. Microbiol.">
        <title>The Global Catalogue of Microorganisms (GCM) 10K type strain sequencing project: providing services to taxonomists for standard genome sequencing and annotation.</title>
        <authorList>
            <consortium name="The Broad Institute Genomics Platform"/>
            <consortium name="The Broad Institute Genome Sequencing Center for Infectious Disease"/>
            <person name="Wu L."/>
            <person name="Ma J."/>
        </authorList>
    </citation>
    <scope>NUCLEOTIDE SEQUENCE [LARGE SCALE GENOMIC DNA]</scope>
    <source>
        <strain evidence="3">JCM 4586</strain>
    </source>
</reference>
<evidence type="ECO:0000259" key="1">
    <source>
        <dbReference type="PROSITE" id="PS50011"/>
    </source>
</evidence>
<dbReference type="Gene3D" id="1.10.510.10">
    <property type="entry name" value="Transferase(Phosphotransferase) domain 1"/>
    <property type="match status" value="1"/>
</dbReference>
<protein>
    <recommendedName>
        <fullName evidence="1">Protein kinase domain-containing protein</fullName>
    </recommendedName>
</protein>
<dbReference type="Pfam" id="PF25816">
    <property type="entry name" value="RamC_N"/>
    <property type="match status" value="1"/>
</dbReference>
<evidence type="ECO:0000313" key="2">
    <source>
        <dbReference type="EMBL" id="GGX84957.1"/>
    </source>
</evidence>
<feature type="domain" description="Protein kinase" evidence="1">
    <location>
        <begin position="247"/>
        <end position="517"/>
    </location>
</feature>
<dbReference type="InterPro" id="IPR000719">
    <property type="entry name" value="Prot_kinase_dom"/>
</dbReference>